<proteinExistence type="predicted"/>
<reference evidence="1" key="1">
    <citation type="submission" date="2021-01" db="EMBL/GenBank/DDBJ databases">
        <authorList>
            <consortium name="Genoscope - CEA"/>
            <person name="William W."/>
        </authorList>
    </citation>
    <scope>NUCLEOTIDE SEQUENCE</scope>
</reference>
<dbReference type="EMBL" id="CAJJDM010000023">
    <property type="protein sequence ID" value="CAD8056754.1"/>
    <property type="molecule type" value="Genomic_DNA"/>
</dbReference>
<accession>A0A8S1L1Z9</accession>
<keyword evidence="2" id="KW-1185">Reference proteome</keyword>
<sequence length="223" mass="27035">MKDYKNHDLYSFGLHDVRVVIEQLKFWKKWQKLTIVQQILVQQIHINKHQQRYKQELIGDRIGITKYPTFVFFDTDNKMYFYNESTNIGNFTQFYMKRNIYIQNLMKLQKKLIIQKMIKKNILMKNGSCLCCCCFYSSFDILKHLLQQTREKGQIGSQKSKVRIIQKIIRVIRKGRVPQEKKRLNLLIGQQFQVNKIFILIICHFINYALFQREFDYQIQLYG</sequence>
<dbReference type="AlphaFoldDB" id="A0A8S1L1Z9"/>
<evidence type="ECO:0000313" key="2">
    <source>
        <dbReference type="Proteomes" id="UP000688137"/>
    </source>
</evidence>
<name>A0A8S1L1Z9_PARPR</name>
<organism evidence="1 2">
    <name type="scientific">Paramecium primaurelia</name>
    <dbReference type="NCBI Taxonomy" id="5886"/>
    <lineage>
        <taxon>Eukaryota</taxon>
        <taxon>Sar</taxon>
        <taxon>Alveolata</taxon>
        <taxon>Ciliophora</taxon>
        <taxon>Intramacronucleata</taxon>
        <taxon>Oligohymenophorea</taxon>
        <taxon>Peniculida</taxon>
        <taxon>Parameciidae</taxon>
        <taxon>Paramecium</taxon>
    </lineage>
</organism>
<protein>
    <submittedName>
        <fullName evidence="1">Uncharacterized protein</fullName>
    </submittedName>
</protein>
<dbReference type="Proteomes" id="UP000688137">
    <property type="component" value="Unassembled WGS sequence"/>
</dbReference>
<evidence type="ECO:0000313" key="1">
    <source>
        <dbReference type="EMBL" id="CAD8056754.1"/>
    </source>
</evidence>
<gene>
    <name evidence="1" type="ORF">PPRIM_AZ9-3.1.T0250038</name>
</gene>
<comment type="caution">
    <text evidence="1">The sequence shown here is derived from an EMBL/GenBank/DDBJ whole genome shotgun (WGS) entry which is preliminary data.</text>
</comment>